<feature type="domain" description="C3H1-type" evidence="14">
    <location>
        <begin position="225"/>
        <end position="252"/>
    </location>
</feature>
<feature type="compositionally biased region" description="Gly residues" evidence="13">
    <location>
        <begin position="364"/>
        <end position="373"/>
    </location>
</feature>
<organism evidence="15 16">
    <name type="scientific">Sodiomyces alkalinus (strain CBS 110278 / VKM F-3762 / F11)</name>
    <name type="common">Alkaliphilic filamentous fungus</name>
    <dbReference type="NCBI Taxonomy" id="1314773"/>
    <lineage>
        <taxon>Eukaryota</taxon>
        <taxon>Fungi</taxon>
        <taxon>Dikarya</taxon>
        <taxon>Ascomycota</taxon>
        <taxon>Pezizomycotina</taxon>
        <taxon>Sordariomycetes</taxon>
        <taxon>Hypocreomycetidae</taxon>
        <taxon>Glomerellales</taxon>
        <taxon>Plectosphaerellaceae</taxon>
        <taxon>Sodiomyces</taxon>
    </lineage>
</organism>
<keyword evidence="8 12" id="KW-0694">RNA-binding</keyword>
<feature type="region of interest" description="Disordered" evidence="13">
    <location>
        <begin position="331"/>
        <end position="410"/>
    </location>
</feature>
<evidence type="ECO:0000256" key="1">
    <source>
        <dbReference type="ARBA" id="ARBA00004123"/>
    </source>
</evidence>
<keyword evidence="3 12" id="KW-0507">mRNA processing</keyword>
<feature type="compositionally biased region" description="Basic and acidic residues" evidence="13">
    <location>
        <begin position="334"/>
        <end position="362"/>
    </location>
</feature>
<keyword evidence="9 12" id="KW-0539">Nucleus</keyword>
<dbReference type="InterPro" id="IPR045348">
    <property type="entry name" value="CPSF4/Yth1"/>
</dbReference>
<proteinExistence type="inferred from homology"/>
<feature type="region of interest" description="Disordered" evidence="13">
    <location>
        <begin position="185"/>
        <end position="223"/>
    </location>
</feature>
<dbReference type="GO" id="GO:0031124">
    <property type="term" value="P:mRNA 3'-end processing"/>
    <property type="evidence" value="ECO:0007669"/>
    <property type="project" value="UniProtKB-UniRule"/>
</dbReference>
<dbReference type="RefSeq" id="XP_028471455.1">
    <property type="nucleotide sequence ID" value="XM_028613863.1"/>
</dbReference>
<dbReference type="AlphaFoldDB" id="A0A3N2QA68"/>
<feature type="compositionally biased region" description="Basic and acidic residues" evidence="13">
    <location>
        <begin position="377"/>
        <end position="394"/>
    </location>
</feature>
<evidence type="ECO:0000256" key="9">
    <source>
        <dbReference type="ARBA" id="ARBA00023242"/>
    </source>
</evidence>
<dbReference type="SUPFAM" id="SSF90229">
    <property type="entry name" value="CCCH zinc finger"/>
    <property type="match status" value="2"/>
</dbReference>
<dbReference type="GO" id="GO:0005634">
    <property type="term" value="C:nucleus"/>
    <property type="evidence" value="ECO:0007669"/>
    <property type="project" value="UniProtKB-SubCell"/>
</dbReference>
<evidence type="ECO:0000313" key="15">
    <source>
        <dbReference type="EMBL" id="ROT43649.1"/>
    </source>
</evidence>
<sequence length="426" mass="47325">MPDNFSLKRTGKLGFICIMRKLARTNTAQGWGGLGSDPQPHPAVPRSRLARALSPYLDLDLRMWLRCNPSPTNSTSIKLQASDQRPFDNTIRINSNHLSTGIRAARWQINAPDMTNQSYPADNDIDDIKAIFPLSTENTFHRTADHRTMAITTTHRPETTQILNHSQPPRSFPFTPFLRQTHRHSLLPSSHGDGNATTAANGASSNDNTTTTTAGGGGGGGGGGRGPSLVCKHWLRGLCKKGEHCEFLHEYNLRKMPECNFFTRNGYCSNGEECLYLHIDPQSKLPPCPHYDQGFCPLGPRCAKKHVRRTICLFYLAGFCPDGPGCKAGAHPRWRNDLDRPRAKSEVAREEGEVRREEDLAGRGDAGGLGRGSFDGMPRDGRDRDDRGHGDRRFGPGGRGGKWRDRGGPRSRVHRLDLYYMMKFAV</sequence>
<name>A0A3N2QA68_SODAK</name>
<comment type="function">
    <text evidence="10 12">Component of the cleavage factor I (CF I) involved in pre-mRNA 3'-end processing.</text>
</comment>
<keyword evidence="16" id="KW-1185">Reference proteome</keyword>
<evidence type="ECO:0000313" key="16">
    <source>
        <dbReference type="Proteomes" id="UP000272025"/>
    </source>
</evidence>
<reference evidence="15 16" key="1">
    <citation type="journal article" date="2018" name="Mol. Ecol.">
        <title>The obligate alkalophilic soda-lake fungus Sodiomyces alkalinus has shifted to a protein diet.</title>
        <authorList>
            <person name="Grum-Grzhimaylo A.A."/>
            <person name="Falkoski D.L."/>
            <person name="van den Heuvel J."/>
            <person name="Valero-Jimenez C.A."/>
            <person name="Min B."/>
            <person name="Choi I.G."/>
            <person name="Lipzen A."/>
            <person name="Daum C.G."/>
            <person name="Aanen D.K."/>
            <person name="Tsang A."/>
            <person name="Henrissat B."/>
            <person name="Bilanenko E.N."/>
            <person name="de Vries R.P."/>
            <person name="van Kan J.A.L."/>
            <person name="Grigoriev I.V."/>
            <person name="Debets A.J.M."/>
        </authorList>
    </citation>
    <scope>NUCLEOTIDE SEQUENCE [LARGE SCALE GENOMIC DNA]</scope>
    <source>
        <strain evidence="15 16">F11</strain>
    </source>
</reference>
<dbReference type="Proteomes" id="UP000272025">
    <property type="component" value="Unassembled WGS sequence"/>
</dbReference>
<feature type="zinc finger region" description="C3H1-type" evidence="11">
    <location>
        <begin position="225"/>
        <end position="252"/>
    </location>
</feature>
<dbReference type="OrthoDB" id="1914176at2759"/>
<keyword evidence="6 11" id="KW-0863">Zinc-finger</keyword>
<evidence type="ECO:0000256" key="4">
    <source>
        <dbReference type="ARBA" id="ARBA00022723"/>
    </source>
</evidence>
<dbReference type="FunFam" id="4.10.1000.10:FF:000012">
    <property type="entry name" value="cleavage and polyadenylation specificity factor subunit 4"/>
    <property type="match status" value="1"/>
</dbReference>
<comment type="subcellular location">
    <subcellularLocation>
        <location evidence="1 12">Nucleus</location>
    </subcellularLocation>
</comment>
<dbReference type="InterPro" id="IPR000571">
    <property type="entry name" value="Znf_CCCH"/>
</dbReference>
<dbReference type="SMART" id="SM00356">
    <property type="entry name" value="ZnF_C3H1"/>
    <property type="match status" value="4"/>
</dbReference>
<dbReference type="EMBL" id="ML119051">
    <property type="protein sequence ID" value="ROT43649.1"/>
    <property type="molecule type" value="Genomic_DNA"/>
</dbReference>
<evidence type="ECO:0000256" key="8">
    <source>
        <dbReference type="ARBA" id="ARBA00022884"/>
    </source>
</evidence>
<evidence type="ECO:0000256" key="10">
    <source>
        <dbReference type="ARBA" id="ARBA00024826"/>
    </source>
</evidence>
<keyword evidence="5 12" id="KW-0677">Repeat</keyword>
<dbReference type="PANTHER" id="PTHR23102">
    <property type="entry name" value="CLEAVAGE AND POLYADENYLATION SPECIFICITY FACTOR SUBUNIT 4-RELATED"/>
    <property type="match status" value="1"/>
</dbReference>
<evidence type="ECO:0000256" key="11">
    <source>
        <dbReference type="PROSITE-ProRule" id="PRU00723"/>
    </source>
</evidence>
<feature type="zinc finger region" description="C3H1-type" evidence="11">
    <location>
        <begin position="282"/>
        <end position="309"/>
    </location>
</feature>
<keyword evidence="7 11" id="KW-0862">Zinc</keyword>
<evidence type="ECO:0000256" key="2">
    <source>
        <dbReference type="ARBA" id="ARBA00008907"/>
    </source>
</evidence>
<feature type="compositionally biased region" description="Low complexity" evidence="13">
    <location>
        <begin position="192"/>
        <end position="213"/>
    </location>
</feature>
<feature type="domain" description="C3H1-type" evidence="14">
    <location>
        <begin position="311"/>
        <end position="334"/>
    </location>
</feature>
<dbReference type="GeneID" id="39582341"/>
<evidence type="ECO:0000256" key="7">
    <source>
        <dbReference type="ARBA" id="ARBA00022833"/>
    </source>
</evidence>
<evidence type="ECO:0000259" key="14">
    <source>
        <dbReference type="PROSITE" id="PS50103"/>
    </source>
</evidence>
<evidence type="ECO:0000256" key="5">
    <source>
        <dbReference type="ARBA" id="ARBA00022737"/>
    </source>
</evidence>
<feature type="compositionally biased region" description="Gly residues" evidence="13">
    <location>
        <begin position="214"/>
        <end position="223"/>
    </location>
</feature>
<protein>
    <recommendedName>
        <fullName evidence="12">mRNA 3'-end-processing protein</fullName>
    </recommendedName>
</protein>
<dbReference type="GO" id="GO:0008270">
    <property type="term" value="F:zinc ion binding"/>
    <property type="evidence" value="ECO:0007669"/>
    <property type="project" value="UniProtKB-KW"/>
</dbReference>
<dbReference type="GO" id="GO:0003723">
    <property type="term" value="F:RNA binding"/>
    <property type="evidence" value="ECO:0007669"/>
    <property type="project" value="UniProtKB-UniRule"/>
</dbReference>
<dbReference type="Pfam" id="PF00642">
    <property type="entry name" value="zf-CCCH"/>
    <property type="match status" value="2"/>
</dbReference>
<evidence type="ECO:0000256" key="12">
    <source>
        <dbReference type="RuleBase" id="RU369008"/>
    </source>
</evidence>
<feature type="domain" description="C3H1-type" evidence="14">
    <location>
        <begin position="253"/>
        <end position="281"/>
    </location>
</feature>
<evidence type="ECO:0000256" key="3">
    <source>
        <dbReference type="ARBA" id="ARBA00022664"/>
    </source>
</evidence>
<evidence type="ECO:0000256" key="13">
    <source>
        <dbReference type="SAM" id="MobiDB-lite"/>
    </source>
</evidence>
<comment type="similarity">
    <text evidence="2 12">Belongs to the CPSF4/YTH1 family.</text>
</comment>
<accession>A0A3N2QA68</accession>
<dbReference type="PANTHER" id="PTHR23102:SF24">
    <property type="entry name" value="CLEAVAGE AND POLYADENYLATION SPECIFICITY FACTOR SUBUNIT 4"/>
    <property type="match status" value="1"/>
</dbReference>
<dbReference type="InterPro" id="IPR036855">
    <property type="entry name" value="Znf_CCCH_sf"/>
</dbReference>
<feature type="domain" description="C3H1-type" evidence="14">
    <location>
        <begin position="282"/>
        <end position="309"/>
    </location>
</feature>
<feature type="zinc finger region" description="C3H1-type" evidence="11">
    <location>
        <begin position="253"/>
        <end position="281"/>
    </location>
</feature>
<gene>
    <name evidence="15" type="ORF">SODALDRAFT_355869</name>
</gene>
<keyword evidence="4 11" id="KW-0479">Metal-binding</keyword>
<dbReference type="PROSITE" id="PS50103">
    <property type="entry name" value="ZF_C3H1"/>
    <property type="match status" value="4"/>
</dbReference>
<dbReference type="STRING" id="1314773.A0A3N2QA68"/>
<dbReference type="Gene3D" id="4.10.1000.10">
    <property type="entry name" value="Zinc finger, CCCH-type"/>
    <property type="match status" value="1"/>
</dbReference>
<evidence type="ECO:0000256" key="6">
    <source>
        <dbReference type="ARBA" id="ARBA00022771"/>
    </source>
</evidence>
<feature type="zinc finger region" description="C3H1-type" evidence="11">
    <location>
        <begin position="311"/>
        <end position="334"/>
    </location>
</feature>